<feature type="domain" description="N-acetyltransferase" evidence="3">
    <location>
        <begin position="4"/>
        <end position="154"/>
    </location>
</feature>
<keyword evidence="1 4" id="KW-0808">Transferase</keyword>
<dbReference type="CDD" id="cd04301">
    <property type="entry name" value="NAT_SF"/>
    <property type="match status" value="1"/>
</dbReference>
<organism evidence="4 5">
    <name type="scientific">Rheinheimera tilapiae</name>
    <dbReference type="NCBI Taxonomy" id="875043"/>
    <lineage>
        <taxon>Bacteria</taxon>
        <taxon>Pseudomonadati</taxon>
        <taxon>Pseudomonadota</taxon>
        <taxon>Gammaproteobacteria</taxon>
        <taxon>Chromatiales</taxon>
        <taxon>Chromatiaceae</taxon>
        <taxon>Rheinheimera</taxon>
    </lineage>
</organism>
<dbReference type="Proteomes" id="UP001589813">
    <property type="component" value="Unassembled WGS sequence"/>
</dbReference>
<keyword evidence="2 4" id="KW-0012">Acyltransferase</keyword>
<dbReference type="PANTHER" id="PTHR10545">
    <property type="entry name" value="DIAMINE N-ACETYLTRANSFERASE"/>
    <property type="match status" value="1"/>
</dbReference>
<dbReference type="InterPro" id="IPR051016">
    <property type="entry name" value="Diverse_Substrate_AcTransf"/>
</dbReference>
<dbReference type="SUPFAM" id="SSF55729">
    <property type="entry name" value="Acyl-CoA N-acyltransferases (Nat)"/>
    <property type="match status" value="1"/>
</dbReference>
<dbReference type="InterPro" id="IPR000182">
    <property type="entry name" value="GNAT_dom"/>
</dbReference>
<dbReference type="GO" id="GO:0016746">
    <property type="term" value="F:acyltransferase activity"/>
    <property type="evidence" value="ECO:0007669"/>
    <property type="project" value="UniProtKB-KW"/>
</dbReference>
<dbReference type="EC" id="2.3.-.-" evidence="4"/>
<gene>
    <name evidence="4" type="ORF">ACFFJP_03615</name>
</gene>
<dbReference type="Gene3D" id="3.40.630.30">
    <property type="match status" value="1"/>
</dbReference>
<evidence type="ECO:0000256" key="2">
    <source>
        <dbReference type="ARBA" id="ARBA00023315"/>
    </source>
</evidence>
<comment type="caution">
    <text evidence="4">The sequence shown here is derived from an EMBL/GenBank/DDBJ whole genome shotgun (WGS) entry which is preliminary data.</text>
</comment>
<evidence type="ECO:0000313" key="5">
    <source>
        <dbReference type="Proteomes" id="UP001589813"/>
    </source>
</evidence>
<sequence>MTDVLLRKAVPADIGQLVELCQLHAQYEGATYDPMGKADKLAQVLVADPAVLHCLVAVSGSTLLGYATATKEFSTWDADYYLHMDCLYLRAEARGVGLGTQFINQLKALARQLNCSHLQWQTPANNDKAIAFYHQQQARSKDKKRFYLDAGVEE</sequence>
<dbReference type="InterPro" id="IPR016181">
    <property type="entry name" value="Acyl_CoA_acyltransferase"/>
</dbReference>
<accession>A0ABV6BCX5</accession>
<dbReference type="EMBL" id="JBHLXP010000001">
    <property type="protein sequence ID" value="MFC0047378.1"/>
    <property type="molecule type" value="Genomic_DNA"/>
</dbReference>
<name>A0ABV6BCX5_9GAMM</name>
<keyword evidence="5" id="KW-1185">Reference proteome</keyword>
<evidence type="ECO:0000313" key="4">
    <source>
        <dbReference type="EMBL" id="MFC0047378.1"/>
    </source>
</evidence>
<dbReference type="PROSITE" id="PS51186">
    <property type="entry name" value="GNAT"/>
    <property type="match status" value="1"/>
</dbReference>
<proteinExistence type="predicted"/>
<dbReference type="RefSeq" id="WP_377240615.1">
    <property type="nucleotide sequence ID" value="NZ_JBHLXP010000001.1"/>
</dbReference>
<evidence type="ECO:0000259" key="3">
    <source>
        <dbReference type="PROSITE" id="PS51186"/>
    </source>
</evidence>
<dbReference type="PANTHER" id="PTHR10545:SF29">
    <property type="entry name" value="GH14572P-RELATED"/>
    <property type="match status" value="1"/>
</dbReference>
<evidence type="ECO:0000256" key="1">
    <source>
        <dbReference type="ARBA" id="ARBA00022679"/>
    </source>
</evidence>
<dbReference type="Pfam" id="PF00583">
    <property type="entry name" value="Acetyltransf_1"/>
    <property type="match status" value="1"/>
</dbReference>
<protein>
    <submittedName>
        <fullName evidence="4">GNAT family N-acetyltransferase</fullName>
        <ecNumber evidence="4">2.3.-.-</ecNumber>
    </submittedName>
</protein>
<reference evidence="4 5" key="1">
    <citation type="submission" date="2024-09" db="EMBL/GenBank/DDBJ databases">
        <authorList>
            <person name="Sun Q."/>
            <person name="Mori K."/>
        </authorList>
    </citation>
    <scope>NUCLEOTIDE SEQUENCE [LARGE SCALE GENOMIC DNA]</scope>
    <source>
        <strain evidence="4 5">KCTC 23315</strain>
    </source>
</reference>